<keyword evidence="3 6" id="KW-1133">Transmembrane helix</keyword>
<comment type="caution">
    <text evidence="7">The sequence shown here is derived from an EMBL/GenBank/DDBJ whole genome shotgun (WGS) entry which is preliminary data.</text>
</comment>
<keyword evidence="8" id="KW-1185">Reference proteome</keyword>
<evidence type="ECO:0000256" key="6">
    <source>
        <dbReference type="SAM" id="Phobius"/>
    </source>
</evidence>
<dbReference type="GO" id="GO:0061024">
    <property type="term" value="P:membrane organization"/>
    <property type="evidence" value="ECO:0007669"/>
    <property type="project" value="TreeGrafter"/>
</dbReference>
<dbReference type="GO" id="GO:0001671">
    <property type="term" value="F:ATPase activator activity"/>
    <property type="evidence" value="ECO:0007669"/>
    <property type="project" value="InterPro"/>
</dbReference>
<proteinExistence type="predicted"/>
<dbReference type="InterPro" id="IPR038599">
    <property type="entry name" value="LAP1C-like_C_sf"/>
</dbReference>
<organism evidence="7 8">
    <name type="scientific">Cotesia congregata</name>
    <name type="common">Parasitoid wasp</name>
    <name type="synonym">Apanteles congregatus</name>
    <dbReference type="NCBI Taxonomy" id="51543"/>
    <lineage>
        <taxon>Eukaryota</taxon>
        <taxon>Metazoa</taxon>
        <taxon>Ecdysozoa</taxon>
        <taxon>Arthropoda</taxon>
        <taxon>Hexapoda</taxon>
        <taxon>Insecta</taxon>
        <taxon>Pterygota</taxon>
        <taxon>Neoptera</taxon>
        <taxon>Endopterygota</taxon>
        <taxon>Hymenoptera</taxon>
        <taxon>Apocrita</taxon>
        <taxon>Ichneumonoidea</taxon>
        <taxon>Braconidae</taxon>
        <taxon>Microgastrinae</taxon>
        <taxon>Cotesia</taxon>
    </lineage>
</organism>
<keyword evidence="2 6" id="KW-0812">Transmembrane</keyword>
<gene>
    <name evidence="7" type="ORF">HICCMSTLAB_LOCUS12374</name>
</gene>
<feature type="region of interest" description="Disordered" evidence="5">
    <location>
        <begin position="1"/>
        <end position="75"/>
    </location>
</feature>
<reference evidence="7" key="1">
    <citation type="submission" date="2021-04" db="EMBL/GenBank/DDBJ databases">
        <authorList>
            <person name="Chebbi M.A.C M."/>
        </authorList>
    </citation>
    <scope>NUCLEOTIDE SEQUENCE</scope>
</reference>
<dbReference type="Proteomes" id="UP000786811">
    <property type="component" value="Unassembled WGS sequence"/>
</dbReference>
<dbReference type="PANTHER" id="PTHR18843:SF7">
    <property type="entry name" value="LAMINA-ASSOCIATED POLYPEPTIDE 1B ISOFORM 1-RELATED"/>
    <property type="match status" value="1"/>
</dbReference>
<protein>
    <submittedName>
        <fullName evidence="7">Similar to TOR1AIP1: Torsin-1A-interacting protein 1 (Bos taurus)</fullName>
    </submittedName>
</protein>
<evidence type="ECO:0000256" key="5">
    <source>
        <dbReference type="SAM" id="MobiDB-lite"/>
    </source>
</evidence>
<accession>A0A8J2MZ53</accession>
<evidence type="ECO:0000256" key="3">
    <source>
        <dbReference type="ARBA" id="ARBA00022989"/>
    </source>
</evidence>
<keyword evidence="4 6" id="KW-0472">Membrane</keyword>
<dbReference type="AlphaFoldDB" id="A0A8J2MZ53"/>
<feature type="compositionally biased region" description="Acidic residues" evidence="5">
    <location>
        <begin position="64"/>
        <end position="74"/>
    </location>
</feature>
<evidence type="ECO:0000256" key="2">
    <source>
        <dbReference type="ARBA" id="ARBA00022692"/>
    </source>
</evidence>
<evidence type="ECO:0000313" key="8">
    <source>
        <dbReference type="Proteomes" id="UP000786811"/>
    </source>
</evidence>
<comment type="subcellular location">
    <subcellularLocation>
        <location evidence="1">Membrane</location>
    </subcellularLocation>
</comment>
<sequence>MSYTTKKFGVTDKRFAPKVPSPRPPLPRMMKAKPVKQKTASVGEEPSNEELEVNNSKDYQDSDSLGEDEADDAPNDLALSHEELHSPKFSKKFDHDTRDIKKNFAKEPKVVKTETSNNSPSKKQNDSKKKYYFIIAFVVVLFALAIVAYPSYPLLSIGNSTEKFKDTDPETVLIRNLENNIDSISNKFKQQDDEIWDDIIAGVSEVVKHPDKLGIIFLFSQDDYLMNCLAKMIGNATKAALGSSEELMLSPSQLGKDRGYVIDKFKNKITSQKIVIVDNILDVNPDAMMDFHHLCDRETPLVTKVVYILTMVAKGYDGKKENALIFVENQLKLKLNNQIDQDKVDPLITRLTDGVIIPVQPEPDFKSCPLRY</sequence>
<feature type="region of interest" description="Disordered" evidence="5">
    <location>
        <begin position="104"/>
        <end position="125"/>
    </location>
</feature>
<dbReference type="OrthoDB" id="6258998at2759"/>
<feature type="transmembrane region" description="Helical" evidence="6">
    <location>
        <begin position="131"/>
        <end position="152"/>
    </location>
</feature>
<dbReference type="Gene3D" id="3.40.50.12190">
    <property type="match status" value="1"/>
</dbReference>
<name>A0A8J2MZ53_COTCN</name>
<dbReference type="GO" id="GO:0016020">
    <property type="term" value="C:membrane"/>
    <property type="evidence" value="ECO:0007669"/>
    <property type="project" value="UniProtKB-SubCell"/>
</dbReference>
<evidence type="ECO:0000313" key="7">
    <source>
        <dbReference type="EMBL" id="CAG5106667.1"/>
    </source>
</evidence>
<dbReference type="PANTHER" id="PTHR18843">
    <property type="entry name" value="TORSIN-1A-INTERACTING PROTEIN"/>
    <property type="match status" value="1"/>
</dbReference>
<dbReference type="EMBL" id="CAJNRD030001124">
    <property type="protein sequence ID" value="CAG5106667.1"/>
    <property type="molecule type" value="Genomic_DNA"/>
</dbReference>
<evidence type="ECO:0000256" key="4">
    <source>
        <dbReference type="ARBA" id="ARBA00023136"/>
    </source>
</evidence>
<dbReference type="InterPro" id="IPR008662">
    <property type="entry name" value="TOIP1/2"/>
</dbReference>
<feature type="compositionally biased region" description="Polar residues" evidence="5">
    <location>
        <begin position="113"/>
        <end position="122"/>
    </location>
</feature>
<evidence type="ECO:0000256" key="1">
    <source>
        <dbReference type="ARBA" id="ARBA00004370"/>
    </source>
</evidence>